<reference evidence="2" key="2">
    <citation type="submission" date="2022-01" db="EMBL/GenBank/DDBJ databases">
        <authorList>
            <person name="Yamashiro T."/>
            <person name="Shiraishi A."/>
            <person name="Satake H."/>
            <person name="Nakayama K."/>
        </authorList>
    </citation>
    <scope>NUCLEOTIDE SEQUENCE</scope>
</reference>
<keyword evidence="3" id="KW-1185">Reference proteome</keyword>
<evidence type="ECO:0008006" key="4">
    <source>
        <dbReference type="Google" id="ProtNLM"/>
    </source>
</evidence>
<dbReference type="EMBL" id="BQNB010021054">
    <property type="protein sequence ID" value="GJU02379.1"/>
    <property type="molecule type" value="Genomic_DNA"/>
</dbReference>
<evidence type="ECO:0000256" key="1">
    <source>
        <dbReference type="SAM" id="MobiDB-lite"/>
    </source>
</evidence>
<feature type="region of interest" description="Disordered" evidence="1">
    <location>
        <begin position="108"/>
        <end position="190"/>
    </location>
</feature>
<evidence type="ECO:0000313" key="3">
    <source>
        <dbReference type="Proteomes" id="UP001151760"/>
    </source>
</evidence>
<dbReference type="Proteomes" id="UP001151760">
    <property type="component" value="Unassembled WGS sequence"/>
</dbReference>
<evidence type="ECO:0000313" key="2">
    <source>
        <dbReference type="EMBL" id="GJU02379.1"/>
    </source>
</evidence>
<accession>A0ABQ5IQC0</accession>
<feature type="region of interest" description="Disordered" evidence="1">
    <location>
        <begin position="314"/>
        <end position="344"/>
    </location>
</feature>
<reference evidence="2" key="1">
    <citation type="journal article" date="2022" name="Int. J. Mol. Sci.">
        <title>Draft Genome of Tanacetum Coccineum: Genomic Comparison of Closely Related Tanacetum-Family Plants.</title>
        <authorList>
            <person name="Yamashiro T."/>
            <person name="Shiraishi A."/>
            <person name="Nakayama K."/>
            <person name="Satake H."/>
        </authorList>
    </citation>
    <scope>NUCLEOTIDE SEQUENCE</scope>
</reference>
<proteinExistence type="predicted"/>
<gene>
    <name evidence="2" type="ORF">Tco_1112717</name>
</gene>
<feature type="compositionally biased region" description="Basic residues" evidence="1">
    <location>
        <begin position="177"/>
        <end position="188"/>
    </location>
</feature>
<name>A0ABQ5IQC0_9ASTR</name>
<organism evidence="2 3">
    <name type="scientific">Tanacetum coccineum</name>
    <dbReference type="NCBI Taxonomy" id="301880"/>
    <lineage>
        <taxon>Eukaryota</taxon>
        <taxon>Viridiplantae</taxon>
        <taxon>Streptophyta</taxon>
        <taxon>Embryophyta</taxon>
        <taxon>Tracheophyta</taxon>
        <taxon>Spermatophyta</taxon>
        <taxon>Magnoliopsida</taxon>
        <taxon>eudicotyledons</taxon>
        <taxon>Gunneridae</taxon>
        <taxon>Pentapetalae</taxon>
        <taxon>asterids</taxon>
        <taxon>campanulids</taxon>
        <taxon>Asterales</taxon>
        <taxon>Asteraceae</taxon>
        <taxon>Asteroideae</taxon>
        <taxon>Anthemideae</taxon>
        <taxon>Anthemidinae</taxon>
        <taxon>Tanacetum</taxon>
    </lineage>
</organism>
<feature type="compositionally biased region" description="Polar residues" evidence="1">
    <location>
        <begin position="137"/>
        <end position="166"/>
    </location>
</feature>
<comment type="caution">
    <text evidence="2">The sequence shown here is derived from an EMBL/GenBank/DDBJ whole genome shotgun (WGS) entry which is preliminary data.</text>
</comment>
<sequence length="465" mass="51747">MSVENSNLNAQLREKIFAVAALKNELRKIKGKNVVDTVVSTPFATTISPGMFKLDIEPISHRLKNNRDAHEELLVYISNTCPCLTKPSEKLVVVTPLNKDKRVRFVDPLTSSSNTQKPVDSHITKDSNKPLLHSTGVKCSTGASGSKPSGNTKNNRISQSSSSNKTNKVEDQSRSVKSGKNKKNHVAKPKCNAHVMQSMLNANSKSVCAICNECLFDANYDKFVLDYVHDVNVRSKSKSKRNKKRKVWKPTGKVFTEIGYSWKPTGRTFTIIRNRCPLTRINSTYVVPLKETTITPVITPTLELKVYSRKPKATRSVGSSSKSKIEESKTPNTKKPKQSWGSTISDVPSSSLINFRLFKLFSGTVRFGNDHIAKIMGYGDYQMGNVTISWVYYVKVLGHNLFPMGQFCDSGLEVAFCKHTRFIRDLEGVDLLKGSRGLNLYTLSLENLLLSSPICLLSKASKTKS</sequence>
<feature type="compositionally biased region" description="Basic and acidic residues" evidence="1">
    <location>
        <begin position="119"/>
        <end position="128"/>
    </location>
</feature>
<feature type="compositionally biased region" description="Polar residues" evidence="1">
    <location>
        <begin position="109"/>
        <end position="118"/>
    </location>
</feature>
<protein>
    <recommendedName>
        <fullName evidence="4">Integrase, catalytic region, zinc finger, CCHC-type, peptidase aspartic, catalytic</fullName>
    </recommendedName>
</protein>